<gene>
    <name evidence="2" type="ORF">SAMN05421847_1381</name>
</gene>
<dbReference type="AlphaFoldDB" id="A0A1H5WZ27"/>
<proteinExistence type="predicted"/>
<name>A0A1H5WZ27_9FLAO</name>
<accession>A0A1H5WZ27</accession>
<dbReference type="EMBL" id="FNUS01000002">
    <property type="protein sequence ID" value="SEG04583.1"/>
    <property type="molecule type" value="Genomic_DNA"/>
</dbReference>
<organism evidence="2 3">
    <name type="scientific">Halpernia humi</name>
    <dbReference type="NCBI Taxonomy" id="493375"/>
    <lineage>
        <taxon>Bacteria</taxon>
        <taxon>Pseudomonadati</taxon>
        <taxon>Bacteroidota</taxon>
        <taxon>Flavobacteriia</taxon>
        <taxon>Flavobacteriales</taxon>
        <taxon>Weeksellaceae</taxon>
        <taxon>Chryseobacterium group</taxon>
        <taxon>Halpernia</taxon>
    </lineage>
</organism>
<dbReference type="RefSeq" id="WP_185116949.1">
    <property type="nucleotide sequence ID" value="NZ_FNUS01000002.1"/>
</dbReference>
<keyword evidence="1" id="KW-1133">Transmembrane helix</keyword>
<keyword evidence="1" id="KW-0812">Transmembrane</keyword>
<keyword evidence="1" id="KW-0472">Membrane</keyword>
<sequence length="45" mass="5007">MKDCCKTGNEDEQKKSGLKKWFNYGLYAFIGAIIIGVIALQLLGK</sequence>
<feature type="transmembrane region" description="Helical" evidence="1">
    <location>
        <begin position="21"/>
        <end position="43"/>
    </location>
</feature>
<dbReference type="Proteomes" id="UP000236738">
    <property type="component" value="Unassembled WGS sequence"/>
</dbReference>
<evidence type="ECO:0000256" key="1">
    <source>
        <dbReference type="SAM" id="Phobius"/>
    </source>
</evidence>
<keyword evidence="3" id="KW-1185">Reference proteome</keyword>
<reference evidence="3" key="1">
    <citation type="submission" date="2016-10" db="EMBL/GenBank/DDBJ databases">
        <authorList>
            <person name="Varghese N."/>
            <person name="Submissions S."/>
        </authorList>
    </citation>
    <scope>NUCLEOTIDE SEQUENCE [LARGE SCALE GENOMIC DNA]</scope>
    <source>
        <strain evidence="3">DSM 21580</strain>
    </source>
</reference>
<evidence type="ECO:0000313" key="3">
    <source>
        <dbReference type="Proteomes" id="UP000236738"/>
    </source>
</evidence>
<evidence type="ECO:0000313" key="2">
    <source>
        <dbReference type="EMBL" id="SEG04583.1"/>
    </source>
</evidence>
<protein>
    <submittedName>
        <fullName evidence="2">Uncharacterized protein</fullName>
    </submittedName>
</protein>